<protein>
    <submittedName>
        <fullName evidence="9">Sodium:proton antiporter</fullName>
    </submittedName>
</protein>
<evidence type="ECO:0000256" key="6">
    <source>
        <dbReference type="ARBA" id="ARBA00023136"/>
    </source>
</evidence>
<evidence type="ECO:0000256" key="5">
    <source>
        <dbReference type="ARBA" id="ARBA00022989"/>
    </source>
</evidence>
<accession>A0ABW8JHR0</accession>
<evidence type="ECO:0000256" key="7">
    <source>
        <dbReference type="SAM" id="Phobius"/>
    </source>
</evidence>
<sequence>MSTSAPKHALLLRRLLCVLALLVLAPASVLVAMHMPAFGQALPAYGAIINAHVPSMRQATNIVTAVIFDVRGVDTLGEEFIFVAATTGLAVLLRGGRGEDASDQAIHTDGRLLPPRSEAVALLVRWMLPGTAAFSLYVIAHGQLTPGGGFQGGAIFASGLLLLFLGDGYRSWRKVMPPEVMQRSEAFGAVGCVLVGLLPMALGAGFLENVLPQGAPKSLLGGGLIPLMNLAVAIAIAGGFASVLVEFLEETREPASGASP</sequence>
<dbReference type="PANTHER" id="PTHR33932:SF4">
    <property type="entry name" value="NA(+)_H(+) ANTIPORTER SUBUNIT B"/>
    <property type="match status" value="1"/>
</dbReference>
<feature type="domain" description="Na+/H+ antiporter MnhB subunit-related protein" evidence="8">
    <location>
        <begin position="121"/>
        <end position="240"/>
    </location>
</feature>
<evidence type="ECO:0000256" key="3">
    <source>
        <dbReference type="ARBA" id="ARBA00022475"/>
    </source>
</evidence>
<evidence type="ECO:0000256" key="4">
    <source>
        <dbReference type="ARBA" id="ARBA00022692"/>
    </source>
</evidence>
<dbReference type="EMBL" id="JADIKJ010000010">
    <property type="protein sequence ID" value="MFK2900646.1"/>
    <property type="molecule type" value="Genomic_DNA"/>
</dbReference>
<dbReference type="Pfam" id="PF04039">
    <property type="entry name" value="MnhB"/>
    <property type="match status" value="1"/>
</dbReference>
<keyword evidence="4 7" id="KW-0812">Transmembrane</keyword>
<dbReference type="InterPro" id="IPR007182">
    <property type="entry name" value="MnhB"/>
</dbReference>
<dbReference type="InterPro" id="IPR050622">
    <property type="entry name" value="CPA3_antiporter_subunitB"/>
</dbReference>
<reference evidence="9 10" key="1">
    <citation type="submission" date="2020-10" db="EMBL/GenBank/DDBJ databases">
        <title>Phylogeny of dyella-like bacteria.</title>
        <authorList>
            <person name="Fu J."/>
        </authorList>
    </citation>
    <scope>NUCLEOTIDE SEQUENCE [LARGE SCALE GENOMIC DNA]</scope>
    <source>
        <strain evidence="9 10">JP1</strain>
    </source>
</reference>
<keyword evidence="10" id="KW-1185">Reference proteome</keyword>
<feature type="transmembrane region" description="Helical" evidence="7">
    <location>
        <begin position="227"/>
        <end position="248"/>
    </location>
</feature>
<evidence type="ECO:0000259" key="8">
    <source>
        <dbReference type="Pfam" id="PF04039"/>
    </source>
</evidence>
<dbReference type="Proteomes" id="UP001620461">
    <property type="component" value="Unassembled WGS sequence"/>
</dbReference>
<evidence type="ECO:0000313" key="10">
    <source>
        <dbReference type="Proteomes" id="UP001620461"/>
    </source>
</evidence>
<name>A0ABW8JHR0_9GAMM</name>
<comment type="subcellular location">
    <subcellularLocation>
        <location evidence="1">Cell membrane</location>
        <topology evidence="1">Multi-pass membrane protein</topology>
    </subcellularLocation>
</comment>
<organism evidence="9 10">
    <name type="scientific">Dyella jejuensis</name>
    <dbReference type="NCBI Taxonomy" id="1432009"/>
    <lineage>
        <taxon>Bacteria</taxon>
        <taxon>Pseudomonadati</taxon>
        <taxon>Pseudomonadota</taxon>
        <taxon>Gammaproteobacteria</taxon>
        <taxon>Lysobacterales</taxon>
        <taxon>Rhodanobacteraceae</taxon>
        <taxon>Dyella</taxon>
    </lineage>
</organism>
<keyword evidence="6 7" id="KW-0472">Membrane</keyword>
<comment type="similarity">
    <text evidence="2">Belongs to the CPA3 antiporters (TC 2.A.63) subunit B family.</text>
</comment>
<dbReference type="PANTHER" id="PTHR33932">
    <property type="entry name" value="NA(+)/H(+) ANTIPORTER SUBUNIT B"/>
    <property type="match status" value="1"/>
</dbReference>
<evidence type="ECO:0000313" key="9">
    <source>
        <dbReference type="EMBL" id="MFK2900646.1"/>
    </source>
</evidence>
<keyword evidence="5 7" id="KW-1133">Transmembrane helix</keyword>
<dbReference type="RefSeq" id="WP_404547129.1">
    <property type="nucleotide sequence ID" value="NZ_JADIKJ010000010.1"/>
</dbReference>
<gene>
    <name evidence="9" type="ORF">ISP15_09885</name>
</gene>
<feature type="transmembrane region" description="Helical" evidence="7">
    <location>
        <begin position="186"/>
        <end position="207"/>
    </location>
</feature>
<comment type="caution">
    <text evidence="9">The sequence shown here is derived from an EMBL/GenBank/DDBJ whole genome shotgun (WGS) entry which is preliminary data.</text>
</comment>
<keyword evidence="3" id="KW-1003">Cell membrane</keyword>
<evidence type="ECO:0000256" key="1">
    <source>
        <dbReference type="ARBA" id="ARBA00004651"/>
    </source>
</evidence>
<evidence type="ECO:0000256" key="2">
    <source>
        <dbReference type="ARBA" id="ARBA00009425"/>
    </source>
</evidence>
<feature type="transmembrane region" description="Helical" evidence="7">
    <location>
        <begin position="119"/>
        <end position="140"/>
    </location>
</feature>
<feature type="transmembrane region" description="Helical" evidence="7">
    <location>
        <begin position="146"/>
        <end position="165"/>
    </location>
</feature>
<proteinExistence type="inferred from homology"/>